<sequence length="479" mass="55683">MNKFRYFALISIIATTTACDVERKVDFESFSLSPNEIKANDIHGFIITNTNNPLAIPQTFNQIQQISSELLNSDWLSSPNYASDISKLLLLLKETQLTDAQPFINELEQAKRTYRTNLLRINAYAQTLQRAIDKTSLRYNNEISEHERKIALLTHSNDYYLNKIAVLEKQIQVQQQKFFDTRNDFYDHLNKVVKDPVTAFNINDNLNFELKEKKTPKCEHFWGDYELLNVKGAKYCTYINLDALVRYITPNNKEQVINIIQTEAVKVWQEMTYLNGFYDTKTNKHYFVNNLRSQLIQAQNNYADKQTLCRRKCPSLLALEQQLVKLEEDKLNLIDKALVDENNKINIHSVAFSQLLKKAFTSENLGLSDPLTGFATLYRDPQIVSAFTTEYAHKIIDTYPKEYTISVSQNGKYIKPKIKDREYSLYFSVEPSCSIIYQPTEAKSLPKVITSKTNHVHTKDCGLEKVIEHNLKQKWFKYV</sequence>
<evidence type="ECO:0000313" key="3">
    <source>
        <dbReference type="Proteomes" id="UP000240530"/>
    </source>
</evidence>
<dbReference type="AlphaFoldDB" id="A0A2T3KRF5"/>
<dbReference type="Proteomes" id="UP000240530">
    <property type="component" value="Unassembled WGS sequence"/>
</dbReference>
<name>A0A2T3KRF5_PHOLD</name>
<dbReference type="EMBL" id="PYNS01000025">
    <property type="protein sequence ID" value="PSV08832.1"/>
    <property type="molecule type" value="Genomic_DNA"/>
</dbReference>
<feature type="coiled-coil region" evidence="1">
    <location>
        <begin position="288"/>
        <end position="336"/>
    </location>
</feature>
<organism evidence="2 3">
    <name type="scientific">Photobacterium leiognathi subsp. mandapamensis</name>
    <name type="common">Photobacterium mandapamensis</name>
    <dbReference type="NCBI Taxonomy" id="48408"/>
    <lineage>
        <taxon>Bacteria</taxon>
        <taxon>Pseudomonadati</taxon>
        <taxon>Pseudomonadota</taxon>
        <taxon>Gammaproteobacteria</taxon>
        <taxon>Vibrionales</taxon>
        <taxon>Vibrionaceae</taxon>
        <taxon>Photobacterium</taxon>
    </lineage>
</organism>
<dbReference type="PROSITE" id="PS51257">
    <property type="entry name" value="PROKAR_LIPOPROTEIN"/>
    <property type="match status" value="1"/>
</dbReference>
<evidence type="ECO:0000313" key="2">
    <source>
        <dbReference type="EMBL" id="PSV08832.1"/>
    </source>
</evidence>
<gene>
    <name evidence="2" type="ORF">C0W93_17550</name>
</gene>
<keyword evidence="1" id="KW-0175">Coiled coil</keyword>
<dbReference type="RefSeq" id="WP_107185852.1">
    <property type="nucleotide sequence ID" value="NZ_JAWQGC010000001.1"/>
</dbReference>
<protein>
    <recommendedName>
        <fullName evidence="4">Lipoprotein</fullName>
    </recommendedName>
</protein>
<proteinExistence type="predicted"/>
<reference evidence="2 3" key="1">
    <citation type="submission" date="2018-03" db="EMBL/GenBank/DDBJ databases">
        <title>Whole genome sequencing of Histamine producing bacteria.</title>
        <authorList>
            <person name="Butler K."/>
        </authorList>
    </citation>
    <scope>NUCLEOTIDE SEQUENCE [LARGE SCALE GENOMIC DNA]</scope>
    <source>
        <strain evidence="2 3">Res.4.1</strain>
    </source>
</reference>
<evidence type="ECO:0008006" key="4">
    <source>
        <dbReference type="Google" id="ProtNLM"/>
    </source>
</evidence>
<accession>A0A2T3KRF5</accession>
<evidence type="ECO:0000256" key="1">
    <source>
        <dbReference type="SAM" id="Coils"/>
    </source>
</evidence>
<comment type="caution">
    <text evidence="2">The sequence shown here is derived from an EMBL/GenBank/DDBJ whole genome shotgun (WGS) entry which is preliminary data.</text>
</comment>